<dbReference type="PROSITE" id="PS50127">
    <property type="entry name" value="UBC_2"/>
    <property type="match status" value="1"/>
</dbReference>
<organism evidence="7">
    <name type="scientific">Naegleria gruberi</name>
    <name type="common">Amoeba</name>
    <dbReference type="NCBI Taxonomy" id="5762"/>
    <lineage>
        <taxon>Eukaryota</taxon>
        <taxon>Discoba</taxon>
        <taxon>Heterolobosea</taxon>
        <taxon>Tetramitia</taxon>
        <taxon>Eutetramitia</taxon>
        <taxon>Vahlkampfiidae</taxon>
        <taxon>Naegleria</taxon>
    </lineage>
</organism>
<dbReference type="KEGG" id="ngr:NAEGRDRAFT_60667"/>
<dbReference type="CDD" id="cd23790">
    <property type="entry name" value="UBCc_UBE2A_2B"/>
    <property type="match status" value="1"/>
</dbReference>
<evidence type="ECO:0000256" key="4">
    <source>
        <dbReference type="RuleBase" id="RU362109"/>
    </source>
</evidence>
<proteinExistence type="inferred from homology"/>
<dbReference type="VEuPathDB" id="AmoebaDB:NAEGRDRAFT_60667"/>
<comment type="similarity">
    <text evidence="4">Belongs to the ubiquitin-conjugating enzyme family.</text>
</comment>
<dbReference type="OrthoDB" id="9984419at2759"/>
<feature type="domain" description="UBC core" evidence="5">
    <location>
        <begin position="7"/>
        <end position="154"/>
    </location>
</feature>
<evidence type="ECO:0000313" key="6">
    <source>
        <dbReference type="EMBL" id="EFC43876.1"/>
    </source>
</evidence>
<name>D2VGW7_NAEGR</name>
<protein>
    <submittedName>
        <fullName evidence="6">Predicted protein</fullName>
    </submittedName>
</protein>
<feature type="active site" description="Glycyl thioester intermediate" evidence="3">
    <location>
        <position position="92"/>
    </location>
</feature>
<evidence type="ECO:0000313" key="7">
    <source>
        <dbReference type="Proteomes" id="UP000006671"/>
    </source>
</evidence>
<dbReference type="STRING" id="5762.D2VGW7"/>
<evidence type="ECO:0000256" key="2">
    <source>
        <dbReference type="ARBA" id="ARBA00022786"/>
    </source>
</evidence>
<evidence type="ECO:0000259" key="5">
    <source>
        <dbReference type="PROSITE" id="PS50127"/>
    </source>
</evidence>
<dbReference type="PROSITE" id="PS00183">
    <property type="entry name" value="UBC_1"/>
    <property type="match status" value="1"/>
</dbReference>
<keyword evidence="4" id="KW-0067">ATP-binding</keyword>
<dbReference type="AlphaFoldDB" id="D2VGW7"/>
<evidence type="ECO:0000256" key="3">
    <source>
        <dbReference type="PROSITE-ProRule" id="PRU10133"/>
    </source>
</evidence>
<sequence length="154" mass="17338">MSNSGSSSKLRLLSDLQQIQKDPPEGITASPESDNDLYVWNATITGPMDSIWEGGIFFLRLTFPTDYPSKPPKVKFTSKIFHPNVYKDGSICLDIVQDKWSPIYTVDSILTSILSLLEDPNPDSPANPEAAKLFVNDKKEYRKRVRKCVESLLE</sequence>
<dbReference type="GO" id="GO:0016740">
    <property type="term" value="F:transferase activity"/>
    <property type="evidence" value="ECO:0007669"/>
    <property type="project" value="UniProtKB-KW"/>
</dbReference>
<keyword evidence="4" id="KW-0547">Nucleotide-binding</keyword>
<dbReference type="InterPro" id="IPR023313">
    <property type="entry name" value="UBQ-conjugating_AS"/>
</dbReference>
<keyword evidence="1" id="KW-0808">Transferase</keyword>
<dbReference type="Proteomes" id="UP000006671">
    <property type="component" value="Unassembled WGS sequence"/>
</dbReference>
<dbReference type="InterPro" id="IPR000608">
    <property type="entry name" value="UBC"/>
</dbReference>
<dbReference type="SMART" id="SM00212">
    <property type="entry name" value="UBCc"/>
    <property type="match status" value="1"/>
</dbReference>
<dbReference type="OMA" id="YVWNATI"/>
<dbReference type="PANTHER" id="PTHR24067">
    <property type="entry name" value="UBIQUITIN-CONJUGATING ENZYME E2"/>
    <property type="match status" value="1"/>
</dbReference>
<dbReference type="GO" id="GO:0005524">
    <property type="term" value="F:ATP binding"/>
    <property type="evidence" value="ECO:0007669"/>
    <property type="project" value="UniProtKB-UniRule"/>
</dbReference>
<dbReference type="InParanoid" id="D2VGW7"/>
<gene>
    <name evidence="6" type="ORF">NAEGRDRAFT_60667</name>
</gene>
<dbReference type="GeneID" id="8847728"/>
<dbReference type="Pfam" id="PF00179">
    <property type="entry name" value="UQ_con"/>
    <property type="match status" value="1"/>
</dbReference>
<dbReference type="FunFam" id="3.10.110.10:FF:000090">
    <property type="entry name" value="Ubiquitin-conjugating enzyme E2-17 kDa"/>
    <property type="match status" value="1"/>
</dbReference>
<evidence type="ECO:0000256" key="1">
    <source>
        <dbReference type="ARBA" id="ARBA00022679"/>
    </source>
</evidence>
<accession>D2VGW7</accession>
<dbReference type="EMBL" id="GG738871">
    <property type="protein sequence ID" value="EFC43876.1"/>
    <property type="molecule type" value="Genomic_DNA"/>
</dbReference>
<keyword evidence="2 4" id="KW-0833">Ubl conjugation pathway</keyword>
<reference evidence="6 7" key="1">
    <citation type="journal article" date="2010" name="Cell">
        <title>The genome of Naegleria gruberi illuminates early eukaryotic versatility.</title>
        <authorList>
            <person name="Fritz-Laylin L.K."/>
            <person name="Prochnik S.E."/>
            <person name="Ginger M.L."/>
            <person name="Dacks J.B."/>
            <person name="Carpenter M.L."/>
            <person name="Field M.C."/>
            <person name="Kuo A."/>
            <person name="Paredez A."/>
            <person name="Chapman J."/>
            <person name="Pham J."/>
            <person name="Shu S."/>
            <person name="Neupane R."/>
            <person name="Cipriano M."/>
            <person name="Mancuso J."/>
            <person name="Tu H."/>
            <person name="Salamov A."/>
            <person name="Lindquist E."/>
            <person name="Shapiro H."/>
            <person name="Lucas S."/>
            <person name="Grigoriev I.V."/>
            <person name="Cande W.Z."/>
            <person name="Fulton C."/>
            <person name="Rokhsar D.S."/>
            <person name="Dawson S.C."/>
        </authorList>
    </citation>
    <scope>NUCLEOTIDE SEQUENCE [LARGE SCALE GENOMIC DNA]</scope>
    <source>
        <strain evidence="6 7">NEG-M</strain>
    </source>
</reference>
<dbReference type="RefSeq" id="XP_002676620.1">
    <property type="nucleotide sequence ID" value="XM_002676574.1"/>
</dbReference>
<dbReference type="SUPFAM" id="SSF54495">
    <property type="entry name" value="UBC-like"/>
    <property type="match status" value="1"/>
</dbReference>
<dbReference type="InterPro" id="IPR050113">
    <property type="entry name" value="Ub_conjugating_enzyme"/>
</dbReference>
<dbReference type="Gene3D" id="3.10.110.10">
    <property type="entry name" value="Ubiquitin Conjugating Enzyme"/>
    <property type="match status" value="1"/>
</dbReference>
<dbReference type="InterPro" id="IPR016135">
    <property type="entry name" value="UBQ-conjugating_enzyme/RWD"/>
</dbReference>
<dbReference type="eggNOG" id="KOG0419">
    <property type="taxonomic scope" value="Eukaryota"/>
</dbReference>
<keyword evidence="7" id="KW-1185">Reference proteome</keyword>